<evidence type="ECO:0000256" key="3">
    <source>
        <dbReference type="ARBA" id="ARBA00023235"/>
    </source>
</evidence>
<dbReference type="CDD" id="cd00430">
    <property type="entry name" value="PLPDE_III_AR"/>
    <property type="match status" value="1"/>
</dbReference>
<evidence type="ECO:0000313" key="6">
    <source>
        <dbReference type="EMBL" id="NCU17531.1"/>
    </source>
</evidence>
<dbReference type="NCBIfam" id="TIGR00492">
    <property type="entry name" value="alr"/>
    <property type="match status" value="1"/>
</dbReference>
<dbReference type="EC" id="5.1.1.1" evidence="4"/>
<dbReference type="Proteomes" id="UP000743899">
    <property type="component" value="Unassembled WGS sequence"/>
</dbReference>
<comment type="similarity">
    <text evidence="4">Belongs to the alanine racemase family.</text>
</comment>
<dbReference type="InterPro" id="IPR009006">
    <property type="entry name" value="Ala_racemase/Decarboxylase_C"/>
</dbReference>
<name>A0ABX0A2D5_9BACI</name>
<dbReference type="Pfam" id="PF01168">
    <property type="entry name" value="Ala_racemase_N"/>
    <property type="match status" value="1"/>
</dbReference>
<dbReference type="PANTHER" id="PTHR30511">
    <property type="entry name" value="ALANINE RACEMASE"/>
    <property type="match status" value="1"/>
</dbReference>
<evidence type="ECO:0000256" key="4">
    <source>
        <dbReference type="HAMAP-Rule" id="MF_01201"/>
    </source>
</evidence>
<evidence type="ECO:0000256" key="2">
    <source>
        <dbReference type="ARBA" id="ARBA00022898"/>
    </source>
</evidence>
<dbReference type="GO" id="GO:0008784">
    <property type="term" value="F:alanine racemase activity"/>
    <property type="evidence" value="ECO:0007669"/>
    <property type="project" value="UniProtKB-EC"/>
</dbReference>
<comment type="cofactor">
    <cofactor evidence="1 4">
        <name>pyridoxal 5'-phosphate</name>
        <dbReference type="ChEBI" id="CHEBI:597326"/>
    </cofactor>
</comment>
<dbReference type="EMBL" id="JAACYS010000025">
    <property type="protein sequence ID" value="NCU17531.1"/>
    <property type="molecule type" value="Genomic_DNA"/>
</dbReference>
<dbReference type="SUPFAM" id="SSF51419">
    <property type="entry name" value="PLP-binding barrel"/>
    <property type="match status" value="1"/>
</dbReference>
<sequence>MLLNHTFYRQTWAEVQLDAIRNNIKSIISVLPKETKMMAVVKANGYGHGALEVAETALKAGAHSLAVALLEEGVFLRKKGIQAPILVLGYCPPEYAEIAAENNIAMTVYQKEWLEKAESYLSEIPLKAHVKIDTGMGRIGVREEKELIDILTMISNTKNVELDGIFTHFAMSDSKDNSYYEEQLFKFKQYLQVVDKKPKWIHASNSAGTLIHKKSYFNLVRCGIVMYGLTPALEIKDDLPIQLQPAMSLHSKLIQVKRVKAGSSISYGCTYRAEEDEWIGTIPIGYADGWLRKLQGQEVLVDGIRVPIVGRICMDQCMVKLPKQYPVGTPVTLIGKQGNEEITVDEIAQKLDTINYEVLCTISYRVPRVYKDGKDLVKVSNSLLYPTVKL</sequence>
<organism evidence="6 7">
    <name type="scientific">Pallidibacillus pasinlerensis</name>
    <dbReference type="NCBI Taxonomy" id="2703818"/>
    <lineage>
        <taxon>Bacteria</taxon>
        <taxon>Bacillati</taxon>
        <taxon>Bacillota</taxon>
        <taxon>Bacilli</taxon>
        <taxon>Bacillales</taxon>
        <taxon>Bacillaceae</taxon>
        <taxon>Pallidibacillus</taxon>
    </lineage>
</organism>
<comment type="pathway">
    <text evidence="4">Amino-acid biosynthesis; D-alanine biosynthesis; D-alanine from L-alanine: step 1/1.</text>
</comment>
<dbReference type="InterPro" id="IPR020622">
    <property type="entry name" value="Ala_racemase_pyridoxalP-BS"/>
</dbReference>
<dbReference type="PROSITE" id="PS00395">
    <property type="entry name" value="ALANINE_RACEMASE"/>
    <property type="match status" value="1"/>
</dbReference>
<feature type="modified residue" description="N6-(pyridoxal phosphate)lysine" evidence="4">
    <location>
        <position position="42"/>
    </location>
</feature>
<dbReference type="SMART" id="SM01005">
    <property type="entry name" value="Ala_racemase_C"/>
    <property type="match status" value="1"/>
</dbReference>
<evidence type="ECO:0000256" key="1">
    <source>
        <dbReference type="ARBA" id="ARBA00001933"/>
    </source>
</evidence>
<dbReference type="HAMAP" id="MF_01201">
    <property type="entry name" value="Ala_racemase"/>
    <property type="match status" value="1"/>
</dbReference>
<comment type="catalytic activity">
    <reaction evidence="4">
        <text>L-alanine = D-alanine</text>
        <dbReference type="Rhea" id="RHEA:20249"/>
        <dbReference type="ChEBI" id="CHEBI:57416"/>
        <dbReference type="ChEBI" id="CHEBI:57972"/>
        <dbReference type="EC" id="5.1.1.1"/>
    </reaction>
</comment>
<feature type="active site" description="Proton acceptor; specific for D-alanine" evidence="4">
    <location>
        <position position="42"/>
    </location>
</feature>
<feature type="domain" description="Alanine racemase C-terminal" evidence="5">
    <location>
        <begin position="246"/>
        <end position="371"/>
    </location>
</feature>
<dbReference type="InterPro" id="IPR000821">
    <property type="entry name" value="Ala_racemase"/>
</dbReference>
<dbReference type="InterPro" id="IPR029066">
    <property type="entry name" value="PLP-binding_barrel"/>
</dbReference>
<reference evidence="6 7" key="1">
    <citation type="submission" date="2020-01" db="EMBL/GenBank/DDBJ databases">
        <title>A novel Bacillus sp. from Pasinler.</title>
        <authorList>
            <person name="Adiguzel A."/>
            <person name="Ay H."/>
            <person name="Baltaci M.O."/>
        </authorList>
    </citation>
    <scope>NUCLEOTIDE SEQUENCE [LARGE SCALE GENOMIC DNA]</scope>
    <source>
        <strain evidence="6 7">P1</strain>
    </source>
</reference>
<feature type="binding site" evidence="4">
    <location>
        <position position="314"/>
    </location>
    <ligand>
        <name>substrate</name>
    </ligand>
</feature>
<dbReference type="Pfam" id="PF00842">
    <property type="entry name" value="Ala_racemase_C"/>
    <property type="match status" value="1"/>
</dbReference>
<protein>
    <recommendedName>
        <fullName evidence="4">Alanine racemase</fullName>
        <ecNumber evidence="4">5.1.1.1</ecNumber>
    </recommendedName>
</protein>
<dbReference type="InterPro" id="IPR011079">
    <property type="entry name" value="Ala_racemase_C"/>
</dbReference>
<dbReference type="InterPro" id="IPR001608">
    <property type="entry name" value="Ala_racemase_N"/>
</dbReference>
<keyword evidence="2 4" id="KW-0663">Pyridoxal phosphate</keyword>
<dbReference type="PANTHER" id="PTHR30511:SF0">
    <property type="entry name" value="ALANINE RACEMASE, CATABOLIC-RELATED"/>
    <property type="match status" value="1"/>
</dbReference>
<dbReference type="Gene3D" id="3.20.20.10">
    <property type="entry name" value="Alanine racemase"/>
    <property type="match status" value="1"/>
</dbReference>
<accession>A0ABX0A2D5</accession>
<keyword evidence="7" id="KW-1185">Reference proteome</keyword>
<evidence type="ECO:0000313" key="7">
    <source>
        <dbReference type="Proteomes" id="UP000743899"/>
    </source>
</evidence>
<comment type="caution">
    <text evidence="6">The sequence shown here is derived from an EMBL/GenBank/DDBJ whole genome shotgun (WGS) entry which is preliminary data.</text>
</comment>
<comment type="function">
    <text evidence="4">Catalyzes the interconversion of L-alanine and D-alanine. May also act on other amino acids.</text>
</comment>
<dbReference type="Gene3D" id="2.40.37.10">
    <property type="entry name" value="Lyase, Ornithine Decarboxylase, Chain A, domain 1"/>
    <property type="match status" value="1"/>
</dbReference>
<evidence type="ECO:0000259" key="5">
    <source>
        <dbReference type="SMART" id="SM01005"/>
    </source>
</evidence>
<dbReference type="SUPFAM" id="SSF50621">
    <property type="entry name" value="Alanine racemase C-terminal domain-like"/>
    <property type="match status" value="1"/>
</dbReference>
<dbReference type="PRINTS" id="PR00992">
    <property type="entry name" value="ALARACEMASE"/>
</dbReference>
<feature type="active site" description="Proton acceptor; specific for L-alanine" evidence="4">
    <location>
        <position position="267"/>
    </location>
</feature>
<proteinExistence type="inferred from homology"/>
<gene>
    <name evidence="6" type="ORF">GW534_07100</name>
</gene>
<keyword evidence="3 4" id="KW-0413">Isomerase</keyword>
<feature type="binding site" evidence="4">
    <location>
        <position position="138"/>
    </location>
    <ligand>
        <name>substrate</name>
    </ligand>
</feature>